<dbReference type="AlphaFoldDB" id="A0A9N8WU33"/>
<gene>
    <name evidence="1" type="ORF">FMOSSE_LOCUS3674</name>
</gene>
<dbReference type="EMBL" id="CAJVPP010000565">
    <property type="protein sequence ID" value="CAG8493838.1"/>
    <property type="molecule type" value="Genomic_DNA"/>
</dbReference>
<evidence type="ECO:0000313" key="2">
    <source>
        <dbReference type="Proteomes" id="UP000789375"/>
    </source>
</evidence>
<proteinExistence type="predicted"/>
<dbReference type="Proteomes" id="UP000789375">
    <property type="component" value="Unassembled WGS sequence"/>
</dbReference>
<keyword evidence="2" id="KW-1185">Reference proteome</keyword>
<name>A0A9N8WU33_FUNMO</name>
<sequence length="48" mass="5628">MTPFSTKKENSNVYEMVSLLSLFGTRIYSYRCVEDQFESHKSNNVLCM</sequence>
<reference evidence="1" key="1">
    <citation type="submission" date="2021-06" db="EMBL/GenBank/DDBJ databases">
        <authorList>
            <person name="Kallberg Y."/>
            <person name="Tangrot J."/>
            <person name="Rosling A."/>
        </authorList>
    </citation>
    <scope>NUCLEOTIDE SEQUENCE</scope>
    <source>
        <strain evidence="1">87-6 pot B 2015</strain>
    </source>
</reference>
<organism evidence="1 2">
    <name type="scientific">Funneliformis mosseae</name>
    <name type="common">Endomycorrhizal fungus</name>
    <name type="synonym">Glomus mosseae</name>
    <dbReference type="NCBI Taxonomy" id="27381"/>
    <lineage>
        <taxon>Eukaryota</taxon>
        <taxon>Fungi</taxon>
        <taxon>Fungi incertae sedis</taxon>
        <taxon>Mucoromycota</taxon>
        <taxon>Glomeromycotina</taxon>
        <taxon>Glomeromycetes</taxon>
        <taxon>Glomerales</taxon>
        <taxon>Glomeraceae</taxon>
        <taxon>Funneliformis</taxon>
    </lineage>
</organism>
<accession>A0A9N8WU33</accession>
<comment type="caution">
    <text evidence="1">The sequence shown here is derived from an EMBL/GenBank/DDBJ whole genome shotgun (WGS) entry which is preliminary data.</text>
</comment>
<evidence type="ECO:0000313" key="1">
    <source>
        <dbReference type="EMBL" id="CAG8493838.1"/>
    </source>
</evidence>
<protein>
    <submittedName>
        <fullName evidence="1">1572_t:CDS:1</fullName>
    </submittedName>
</protein>